<evidence type="ECO:0000256" key="1">
    <source>
        <dbReference type="SAM" id="MobiDB-lite"/>
    </source>
</evidence>
<organism evidence="3 4">
    <name type="scientific">Wickerhamomyces mucosus</name>
    <dbReference type="NCBI Taxonomy" id="1378264"/>
    <lineage>
        <taxon>Eukaryota</taxon>
        <taxon>Fungi</taxon>
        <taxon>Dikarya</taxon>
        <taxon>Ascomycota</taxon>
        <taxon>Saccharomycotina</taxon>
        <taxon>Saccharomycetes</taxon>
        <taxon>Phaffomycetales</taxon>
        <taxon>Wickerhamomycetaceae</taxon>
        <taxon>Wickerhamomyces</taxon>
    </lineage>
</organism>
<sequence length="496" mass="57423">MDVKDITNTDDEIGFTQSQPLDDIDLSQIHSEVEARQEEDEENLEDFEGEGEDDEEKDEEQGEDNDEEQEEEDEAEIGAEEDDGDDEDDEDDEGEDVDEVEVDEDEAEEDGYENDDEEVQEEAEEEEKLLDINDGDEDGDVTVRNVSSPSNHETKIANEDDDNSENSDTELSQPLKKKQKKSKVDGDGDDDDDDNDDGAVTEISSKIDLDEPSDSRSCEWGACGKTYKNIRLLFKHIIEEHINNTLIFYWGSYISPSFNDKRELINHIATYLDYTLYIDPHLDSLKSFRTIEELNLYLEEEYNNSIDEDSKTLIKWFHYLRSSDNSNKEQMSDDFLKLSKVKNDKQFVKILPRAAIDFQKMLNVGITDLVTEPIKKKGRTATAEINANIREPYYEDDKDYKKALADYSRSSFDSNRRSHTTPSNHEIDVMKEISQLEDLTESLQRKESWSLEVQQILIKDLTRLQKIENELWLKKESLLQTNMELEIPDTIKNYVL</sequence>
<reference evidence="3" key="2">
    <citation type="submission" date="2021-01" db="EMBL/GenBank/DDBJ databases">
        <authorList>
            <person name="Schikora-Tamarit M.A."/>
        </authorList>
    </citation>
    <scope>NUCLEOTIDE SEQUENCE</scope>
    <source>
        <strain evidence="3">CBS6341</strain>
    </source>
</reference>
<feature type="compositionally biased region" description="Acidic residues" evidence="1">
    <location>
        <begin position="37"/>
        <end position="140"/>
    </location>
</feature>
<dbReference type="PROSITE" id="PS00028">
    <property type="entry name" value="ZINC_FINGER_C2H2_1"/>
    <property type="match status" value="1"/>
</dbReference>
<feature type="compositionally biased region" description="Acidic residues" evidence="1">
    <location>
        <begin position="187"/>
        <end position="199"/>
    </location>
</feature>
<dbReference type="EMBL" id="JAEUBF010000206">
    <property type="protein sequence ID" value="KAH3679860.1"/>
    <property type="molecule type" value="Genomic_DNA"/>
</dbReference>
<evidence type="ECO:0000313" key="4">
    <source>
        <dbReference type="Proteomes" id="UP000769528"/>
    </source>
</evidence>
<keyword evidence="4" id="KW-1185">Reference proteome</keyword>
<name>A0A9P8PYG2_9ASCO</name>
<protein>
    <recommendedName>
        <fullName evidence="2">C2H2-type domain-containing protein</fullName>
    </recommendedName>
</protein>
<feature type="domain" description="C2H2-type" evidence="2">
    <location>
        <begin position="218"/>
        <end position="241"/>
    </location>
</feature>
<accession>A0A9P8PYG2</accession>
<proteinExistence type="predicted"/>
<dbReference type="Proteomes" id="UP000769528">
    <property type="component" value="Unassembled WGS sequence"/>
</dbReference>
<evidence type="ECO:0000313" key="3">
    <source>
        <dbReference type="EMBL" id="KAH3679860.1"/>
    </source>
</evidence>
<evidence type="ECO:0000259" key="2">
    <source>
        <dbReference type="PROSITE" id="PS00028"/>
    </source>
</evidence>
<feature type="compositionally biased region" description="Basic and acidic residues" evidence="1">
    <location>
        <begin position="205"/>
        <end position="217"/>
    </location>
</feature>
<dbReference type="AlphaFoldDB" id="A0A9P8PYG2"/>
<comment type="caution">
    <text evidence="3">The sequence shown here is derived from an EMBL/GenBank/DDBJ whole genome shotgun (WGS) entry which is preliminary data.</text>
</comment>
<dbReference type="InterPro" id="IPR013087">
    <property type="entry name" value="Znf_C2H2_type"/>
</dbReference>
<feature type="compositionally biased region" description="Acidic residues" evidence="1">
    <location>
        <begin position="159"/>
        <end position="168"/>
    </location>
</feature>
<dbReference type="OrthoDB" id="3214149at2759"/>
<reference evidence="3" key="1">
    <citation type="journal article" date="2021" name="Open Biol.">
        <title>Shared evolutionary footprints suggest mitochondrial oxidative damage underlies multiple complex I losses in fungi.</title>
        <authorList>
            <person name="Schikora-Tamarit M.A."/>
            <person name="Marcet-Houben M."/>
            <person name="Nosek J."/>
            <person name="Gabaldon T."/>
        </authorList>
    </citation>
    <scope>NUCLEOTIDE SEQUENCE</scope>
    <source>
        <strain evidence="3">CBS6341</strain>
    </source>
</reference>
<feature type="region of interest" description="Disordered" evidence="1">
    <location>
        <begin position="1"/>
        <end position="217"/>
    </location>
</feature>
<gene>
    <name evidence="3" type="ORF">WICMUC_000603</name>
</gene>